<keyword evidence="11" id="KW-1185">Reference proteome</keyword>
<keyword evidence="3 7" id="KW-0547">Nucleotide-binding</keyword>
<evidence type="ECO:0000259" key="9">
    <source>
        <dbReference type="Pfam" id="PF00294"/>
    </source>
</evidence>
<accession>A0A345PDX9</accession>
<dbReference type="FunFam" id="3.40.1190.20:FF:000001">
    <property type="entry name" value="Phosphofructokinase"/>
    <property type="match status" value="1"/>
</dbReference>
<dbReference type="InterPro" id="IPR002173">
    <property type="entry name" value="Carboh/pur_kinase_PfkB_CS"/>
</dbReference>
<reference evidence="11" key="1">
    <citation type="submission" date="2017-11" db="EMBL/GenBank/DDBJ databases">
        <authorList>
            <person name="Zhu W."/>
        </authorList>
    </citation>
    <scope>NUCLEOTIDE SEQUENCE [LARGE SCALE GENOMIC DNA]</scope>
    <source>
        <strain evidence="11">160</strain>
    </source>
</reference>
<dbReference type="Gene3D" id="3.40.1190.20">
    <property type="match status" value="1"/>
</dbReference>
<dbReference type="PROSITE" id="PS00584">
    <property type="entry name" value="PFKB_KINASES_2"/>
    <property type="match status" value="1"/>
</dbReference>
<evidence type="ECO:0000256" key="5">
    <source>
        <dbReference type="ARBA" id="ARBA00022840"/>
    </source>
</evidence>
<comment type="similarity">
    <text evidence="1">Belongs to the carbohydrate kinase pfkB family.</text>
</comment>
<dbReference type="NCBIfam" id="TIGR03828">
    <property type="entry name" value="pfkB"/>
    <property type="match status" value="1"/>
</dbReference>
<protein>
    <recommendedName>
        <fullName evidence="7">Tagatose-6-phosphate kinase</fullName>
        <ecNumber evidence="7">2.7.1.144</ecNumber>
    </recommendedName>
</protein>
<dbReference type="GO" id="GO:0005988">
    <property type="term" value="P:lactose metabolic process"/>
    <property type="evidence" value="ECO:0007669"/>
    <property type="project" value="UniProtKB-KW"/>
</dbReference>
<evidence type="ECO:0000256" key="7">
    <source>
        <dbReference type="PIRNR" id="PIRNR000535"/>
    </source>
</evidence>
<evidence type="ECO:0000256" key="6">
    <source>
        <dbReference type="ARBA" id="ARBA00047745"/>
    </source>
</evidence>
<dbReference type="Pfam" id="PF00294">
    <property type="entry name" value="PfkB"/>
    <property type="match status" value="1"/>
</dbReference>
<dbReference type="UniPathway" id="UPA00704">
    <property type="reaction ID" value="UER00715"/>
</dbReference>
<dbReference type="PIRSF" id="PIRSF000535">
    <property type="entry name" value="1PFK/6PFK/LacC"/>
    <property type="match status" value="1"/>
</dbReference>
<comment type="function">
    <text evidence="8">Catalyzes the ATP-dependent phosphorylation of fructose-l-phosphate to fructose-l,6-bisphosphate.</text>
</comment>
<dbReference type="EMBL" id="CP024848">
    <property type="protein sequence ID" value="AXI08209.1"/>
    <property type="molecule type" value="Genomic_DNA"/>
</dbReference>
<keyword evidence="5 7" id="KW-0067">ATP-binding</keyword>
<dbReference type="GO" id="GO:0008662">
    <property type="term" value="F:1-phosphofructokinase activity"/>
    <property type="evidence" value="ECO:0007669"/>
    <property type="project" value="UniProtKB-UniRule"/>
</dbReference>
<comment type="catalytic activity">
    <reaction evidence="6 8">
        <text>beta-D-fructose 1-phosphate + ATP = beta-D-fructose 1,6-bisphosphate + ADP + H(+)</text>
        <dbReference type="Rhea" id="RHEA:14213"/>
        <dbReference type="ChEBI" id="CHEBI:15378"/>
        <dbReference type="ChEBI" id="CHEBI:30616"/>
        <dbReference type="ChEBI" id="CHEBI:32966"/>
        <dbReference type="ChEBI" id="CHEBI:138881"/>
        <dbReference type="ChEBI" id="CHEBI:456216"/>
        <dbReference type="EC" id="2.7.1.56"/>
    </reaction>
</comment>
<evidence type="ECO:0000313" key="11">
    <source>
        <dbReference type="Proteomes" id="UP000253908"/>
    </source>
</evidence>
<dbReference type="Proteomes" id="UP000253908">
    <property type="component" value="Chromosome"/>
</dbReference>
<evidence type="ECO:0000256" key="8">
    <source>
        <dbReference type="RuleBase" id="RU369061"/>
    </source>
</evidence>
<dbReference type="PANTHER" id="PTHR46566">
    <property type="entry name" value="1-PHOSPHOFRUCTOKINASE-RELATED"/>
    <property type="match status" value="1"/>
</dbReference>
<dbReference type="OrthoDB" id="9801219at2"/>
<dbReference type="GO" id="GO:2001059">
    <property type="term" value="P:D-tagatose 6-phosphate catabolic process"/>
    <property type="evidence" value="ECO:0007669"/>
    <property type="project" value="UniProtKB-UniPathway"/>
</dbReference>
<keyword evidence="4 8" id="KW-0418">Kinase</keyword>
<dbReference type="CDD" id="cd01164">
    <property type="entry name" value="FruK_PfkB_like"/>
    <property type="match status" value="1"/>
</dbReference>
<dbReference type="GO" id="GO:0044281">
    <property type="term" value="P:small molecule metabolic process"/>
    <property type="evidence" value="ECO:0007669"/>
    <property type="project" value="UniProtKB-ARBA"/>
</dbReference>
<dbReference type="AlphaFoldDB" id="A0A345PDX9"/>
<dbReference type="InterPro" id="IPR029056">
    <property type="entry name" value="Ribokinase-like"/>
</dbReference>
<dbReference type="GO" id="GO:0005829">
    <property type="term" value="C:cytosol"/>
    <property type="evidence" value="ECO:0007669"/>
    <property type="project" value="TreeGrafter"/>
</dbReference>
<dbReference type="PANTHER" id="PTHR46566:SF1">
    <property type="entry name" value="1-PHOSPHOFRUCTOKINASE"/>
    <property type="match status" value="1"/>
</dbReference>
<comment type="similarity">
    <text evidence="7">Belongs to the carbohydrate kinase PfkB family. LacC subfamily.</text>
</comment>
<comment type="catalytic activity">
    <reaction evidence="7">
        <text>D-tagatofuranose 6-phosphate + ATP = D-tagatofuranose 1,6-bisphosphate + ADP + H(+)</text>
        <dbReference type="Rhea" id="RHEA:12420"/>
        <dbReference type="ChEBI" id="CHEBI:15378"/>
        <dbReference type="ChEBI" id="CHEBI:30616"/>
        <dbReference type="ChEBI" id="CHEBI:58694"/>
        <dbReference type="ChEBI" id="CHEBI:58695"/>
        <dbReference type="ChEBI" id="CHEBI:456216"/>
        <dbReference type="EC" id="2.7.1.144"/>
    </reaction>
</comment>
<dbReference type="RefSeq" id="WP_114915502.1">
    <property type="nucleotide sequence ID" value="NZ_CP024848.1"/>
</dbReference>
<sequence length="303" mass="32963">MIYTVTLNPSIDYVVHADDVKLGELNYMSSDLKLPGGKGINVSRILHELEADTTAFGFIGGFTGEFIINWLLRDGVNTDFVNVQEDTRINIKLKADSETEINGRGPMISTEKAAQLLDKVEKVSSEDMIVLSGSMPPSLPKDYYEQLVKRIISSGAEFVVDTTGDALKSVLPYGPLLVKPNLEELQQLFNVTFSKKEDILHYGKQLLELGAKNVIVSMAGEGALLFTENAIYQGISPKGEVKNSVGAGDSMIAGFIGEYRKTRDVETAFKMGLASGSATAFSNDLAKKDDILSLLGNVKVTRL</sequence>
<dbReference type="NCBIfam" id="TIGR03168">
    <property type="entry name" value="1-PFK"/>
    <property type="match status" value="1"/>
</dbReference>
<dbReference type="GO" id="GO:0005524">
    <property type="term" value="F:ATP binding"/>
    <property type="evidence" value="ECO:0007669"/>
    <property type="project" value="UniProtKB-UniRule"/>
</dbReference>
<dbReference type="GO" id="GO:0009024">
    <property type="term" value="F:tagatose-6-phosphate kinase activity"/>
    <property type="evidence" value="ECO:0007669"/>
    <property type="project" value="UniProtKB-EC"/>
</dbReference>
<evidence type="ECO:0000256" key="3">
    <source>
        <dbReference type="ARBA" id="ARBA00022741"/>
    </source>
</evidence>
<feature type="domain" description="Carbohydrate kinase PfkB" evidence="9">
    <location>
        <begin position="7"/>
        <end position="281"/>
    </location>
</feature>
<comment type="pathway">
    <text evidence="7">Carbohydrate metabolism; D-tagatose 6-phosphate degradation; D-glyceraldehyde 3-phosphate and glycerone phosphate from D-tagatose 6-phosphate: step 1/2.</text>
</comment>
<gene>
    <name evidence="10" type="primary">pfkB</name>
    <name evidence="10" type="ORF">CUC15_04180</name>
</gene>
<dbReference type="SUPFAM" id="SSF53613">
    <property type="entry name" value="Ribokinase-like"/>
    <property type="match status" value="1"/>
</dbReference>
<evidence type="ECO:0000313" key="10">
    <source>
        <dbReference type="EMBL" id="AXI08209.1"/>
    </source>
</evidence>
<evidence type="ECO:0000256" key="4">
    <source>
        <dbReference type="ARBA" id="ARBA00022777"/>
    </source>
</evidence>
<dbReference type="EC" id="2.7.1.144" evidence="7"/>
<evidence type="ECO:0000256" key="1">
    <source>
        <dbReference type="ARBA" id="ARBA00005380"/>
    </source>
</evidence>
<dbReference type="GO" id="GO:0016052">
    <property type="term" value="P:carbohydrate catabolic process"/>
    <property type="evidence" value="ECO:0007669"/>
    <property type="project" value="UniProtKB-ARBA"/>
</dbReference>
<keyword evidence="7" id="KW-0423">Lactose metabolism</keyword>
<dbReference type="InterPro" id="IPR011611">
    <property type="entry name" value="PfkB_dom"/>
</dbReference>
<dbReference type="InterPro" id="IPR017583">
    <property type="entry name" value="Tagatose/fructose_Pkinase"/>
</dbReference>
<dbReference type="KEGG" id="ocn:CUC15_04180"/>
<evidence type="ECO:0000256" key="2">
    <source>
        <dbReference type="ARBA" id="ARBA00022679"/>
    </source>
</evidence>
<organism evidence="10 11">
    <name type="scientific">Oceanobacillus zhaokaii</name>
    <dbReference type="NCBI Taxonomy" id="2052660"/>
    <lineage>
        <taxon>Bacteria</taxon>
        <taxon>Bacillati</taxon>
        <taxon>Bacillota</taxon>
        <taxon>Bacilli</taxon>
        <taxon>Bacillales</taxon>
        <taxon>Bacillaceae</taxon>
        <taxon>Oceanobacillus</taxon>
    </lineage>
</organism>
<name>A0A345PDX9_9BACI</name>
<dbReference type="InterPro" id="IPR022463">
    <property type="entry name" value="1-PFruKinase"/>
</dbReference>
<keyword evidence="2 7" id="KW-0808">Transferase</keyword>
<proteinExistence type="inferred from homology"/>